<feature type="transmembrane region" description="Helical" evidence="7">
    <location>
        <begin position="148"/>
        <end position="171"/>
    </location>
</feature>
<dbReference type="InterPro" id="IPR050189">
    <property type="entry name" value="MFS_Efflux_Transporters"/>
</dbReference>
<dbReference type="InterPro" id="IPR036259">
    <property type="entry name" value="MFS_trans_sf"/>
</dbReference>
<evidence type="ECO:0000256" key="1">
    <source>
        <dbReference type="ARBA" id="ARBA00004651"/>
    </source>
</evidence>
<evidence type="ECO:0000256" key="6">
    <source>
        <dbReference type="ARBA" id="ARBA00023136"/>
    </source>
</evidence>
<dbReference type="InterPro" id="IPR020846">
    <property type="entry name" value="MFS_dom"/>
</dbReference>
<keyword evidence="10" id="KW-1185">Reference proteome</keyword>
<accession>A0ABR5TPL9</accession>
<feature type="transmembrane region" description="Helical" evidence="7">
    <location>
        <begin position="390"/>
        <end position="408"/>
    </location>
</feature>
<name>A0ABR5TPL9_9BACL</name>
<feature type="transmembrane region" description="Helical" evidence="7">
    <location>
        <begin position="23"/>
        <end position="42"/>
    </location>
</feature>
<keyword evidence="4 7" id="KW-0812">Transmembrane</keyword>
<evidence type="ECO:0000259" key="8">
    <source>
        <dbReference type="PROSITE" id="PS50850"/>
    </source>
</evidence>
<sequence>MIFFIFFLVIFLAKKYELKKEQIHIFIILVLFWTSISIIRAYRKLYIITPVEEGGLSLSLELAAKVASGYGIMSLFVRLPMFVASDYFRKRKIFVQLALISLIASSFLVFYSPTYSSLYISSLAIGLCATMLAMFNVIFQETFSINKVAVSVAILSAAPLLAEFIAAPVQYIFTYSQYKHYNLMWLLTGVLALITFILTLKTKDYVPKEKSFSLDKFKVVIKHKSFLYVCFLALLVSFIKFSTSGANMLTFFKVEYNLSPILLAYMDTVFALPQLLAGILAGTYFASKFGIKKTMSLSFLLASIFYLSALLVDNVYIIYILYSLNGFFYGGVYNLLISMAMQYFDKEYRSISMGIYQAFFAFGIYFGDYIYVIIARNLKNGIFIFGQNRAIFLVVFLLTIFSYVMVRLKVKDLE</sequence>
<feature type="transmembrane region" description="Helical" evidence="7">
    <location>
        <begin position="297"/>
        <end position="321"/>
    </location>
</feature>
<dbReference type="PROSITE" id="PS50850">
    <property type="entry name" value="MFS"/>
    <property type="match status" value="1"/>
</dbReference>
<feature type="transmembrane region" description="Helical" evidence="7">
    <location>
        <begin position="183"/>
        <end position="200"/>
    </location>
</feature>
<comment type="subcellular location">
    <subcellularLocation>
        <location evidence="1">Cell membrane</location>
        <topology evidence="1">Multi-pass membrane protein</topology>
    </subcellularLocation>
</comment>
<keyword evidence="5 7" id="KW-1133">Transmembrane helix</keyword>
<dbReference type="EMBL" id="LSDB01000010">
    <property type="protein sequence ID" value="KXB58466.1"/>
    <property type="molecule type" value="Genomic_DNA"/>
</dbReference>
<evidence type="ECO:0000256" key="3">
    <source>
        <dbReference type="ARBA" id="ARBA00022475"/>
    </source>
</evidence>
<feature type="transmembrane region" description="Helical" evidence="7">
    <location>
        <begin position="118"/>
        <end position="139"/>
    </location>
</feature>
<dbReference type="PANTHER" id="PTHR43124">
    <property type="entry name" value="PURINE EFFLUX PUMP PBUE"/>
    <property type="match status" value="1"/>
</dbReference>
<evidence type="ECO:0000256" key="4">
    <source>
        <dbReference type="ARBA" id="ARBA00022692"/>
    </source>
</evidence>
<keyword evidence="2" id="KW-0813">Transport</keyword>
<feature type="transmembrane region" description="Helical" evidence="7">
    <location>
        <begin position="356"/>
        <end position="378"/>
    </location>
</feature>
<dbReference type="PANTHER" id="PTHR43124:SF3">
    <property type="entry name" value="CHLORAMPHENICOL EFFLUX PUMP RV0191"/>
    <property type="match status" value="1"/>
</dbReference>
<feature type="transmembrane region" description="Helical" evidence="7">
    <location>
        <begin position="262"/>
        <end position="285"/>
    </location>
</feature>
<comment type="caution">
    <text evidence="9">The sequence shown here is derived from an EMBL/GenBank/DDBJ whole genome shotgun (WGS) entry which is preliminary data.</text>
</comment>
<keyword evidence="3" id="KW-1003">Cell membrane</keyword>
<dbReference type="InterPro" id="IPR011701">
    <property type="entry name" value="MFS"/>
</dbReference>
<feature type="transmembrane region" description="Helical" evidence="7">
    <location>
        <begin position="225"/>
        <end position="242"/>
    </location>
</feature>
<keyword evidence="6 7" id="KW-0472">Membrane</keyword>
<gene>
    <name evidence="9" type="ORF">HMPREF1871_00449</name>
</gene>
<proteinExistence type="predicted"/>
<reference evidence="9 10" key="1">
    <citation type="submission" date="2016-01" db="EMBL/GenBank/DDBJ databases">
        <authorList>
            <person name="Mitreva M."/>
            <person name="Pepin K.H."/>
            <person name="Mihindukulasuriya K.A."/>
            <person name="Fulton R."/>
            <person name="Fronick C."/>
            <person name="O'Laughlin M."/>
            <person name="Miner T."/>
            <person name="Herter B."/>
            <person name="Rosa B.A."/>
            <person name="Cordes M."/>
            <person name="Tomlinson C."/>
            <person name="Wollam A."/>
            <person name="Palsikar V.B."/>
            <person name="Mardis E.R."/>
            <person name="Wilson R.K."/>
        </authorList>
    </citation>
    <scope>NUCLEOTIDE SEQUENCE [LARGE SCALE GENOMIC DNA]</scope>
    <source>
        <strain evidence="9 10">KA00071</strain>
    </source>
</reference>
<dbReference type="Pfam" id="PF07690">
    <property type="entry name" value="MFS_1"/>
    <property type="match status" value="1"/>
</dbReference>
<dbReference type="Proteomes" id="UP000070467">
    <property type="component" value="Unassembled WGS sequence"/>
</dbReference>
<dbReference type="Gene3D" id="1.20.1250.20">
    <property type="entry name" value="MFS general substrate transporter like domains"/>
    <property type="match status" value="2"/>
</dbReference>
<feature type="domain" description="Major facilitator superfamily (MFS) profile" evidence="8">
    <location>
        <begin position="21"/>
        <end position="414"/>
    </location>
</feature>
<evidence type="ECO:0000256" key="2">
    <source>
        <dbReference type="ARBA" id="ARBA00022448"/>
    </source>
</evidence>
<evidence type="ECO:0000256" key="5">
    <source>
        <dbReference type="ARBA" id="ARBA00022989"/>
    </source>
</evidence>
<evidence type="ECO:0000256" key="7">
    <source>
        <dbReference type="SAM" id="Phobius"/>
    </source>
</evidence>
<organism evidence="9 10">
    <name type="scientific">Gemelliphila asaccharolytica</name>
    <dbReference type="NCBI Taxonomy" id="502393"/>
    <lineage>
        <taxon>Bacteria</taxon>
        <taxon>Bacillati</taxon>
        <taxon>Bacillota</taxon>
        <taxon>Bacilli</taxon>
        <taxon>Bacillales</taxon>
        <taxon>Gemellaceae</taxon>
        <taxon>Gemelliphila</taxon>
    </lineage>
</organism>
<evidence type="ECO:0000313" key="9">
    <source>
        <dbReference type="EMBL" id="KXB58466.1"/>
    </source>
</evidence>
<evidence type="ECO:0000313" key="10">
    <source>
        <dbReference type="Proteomes" id="UP000070467"/>
    </source>
</evidence>
<feature type="transmembrane region" description="Helical" evidence="7">
    <location>
        <begin position="93"/>
        <end position="112"/>
    </location>
</feature>
<dbReference type="SUPFAM" id="SSF103473">
    <property type="entry name" value="MFS general substrate transporter"/>
    <property type="match status" value="1"/>
</dbReference>
<protein>
    <submittedName>
        <fullName evidence="9">Transporter, major facilitator family protein</fullName>
    </submittedName>
</protein>